<evidence type="ECO:0000256" key="1">
    <source>
        <dbReference type="ARBA" id="ARBA00005896"/>
    </source>
</evidence>
<comment type="similarity">
    <text evidence="1">Belongs to the TfdA dioxygenase family.</text>
</comment>
<dbReference type="PANTHER" id="PTHR43779:SF3">
    <property type="entry name" value="(3R)-3-[(CARBOXYMETHYL)AMINO]FATTY ACID OXYGENASE_DECARBOXYLASE"/>
    <property type="match status" value="1"/>
</dbReference>
<dbReference type="GeneID" id="27344305"/>
<keyword evidence="2" id="KW-0479">Metal-binding</keyword>
<dbReference type="SUPFAM" id="SSF51197">
    <property type="entry name" value="Clavaminate synthase-like"/>
    <property type="match status" value="1"/>
</dbReference>
<dbReference type="HOGENOM" id="CLU_036005_2_0_1"/>
<dbReference type="AlphaFoldDB" id="A0A0D1ZMU8"/>
<dbReference type="GO" id="GO:0046872">
    <property type="term" value="F:metal ion binding"/>
    <property type="evidence" value="ECO:0007669"/>
    <property type="project" value="UniProtKB-KW"/>
</dbReference>
<protein>
    <recommendedName>
        <fullName evidence="6">TauD/TfdA-like domain-containing protein</fullName>
    </recommendedName>
</protein>
<dbReference type="InterPro" id="IPR051178">
    <property type="entry name" value="TfdA_dioxygenase"/>
</dbReference>
<feature type="domain" description="TauD/TfdA-like" evidence="6">
    <location>
        <begin position="17"/>
        <end position="300"/>
    </location>
</feature>
<dbReference type="PANTHER" id="PTHR43779">
    <property type="entry name" value="DIOXYGENASE RV0097-RELATED"/>
    <property type="match status" value="1"/>
</dbReference>
<keyword evidence="3" id="KW-0223">Dioxygenase</keyword>
<gene>
    <name evidence="7" type="ORF">PV07_05111</name>
</gene>
<evidence type="ECO:0000259" key="6">
    <source>
        <dbReference type="Pfam" id="PF02668"/>
    </source>
</evidence>
<name>A0A0D1ZMU8_9EURO</name>
<dbReference type="InterPro" id="IPR042098">
    <property type="entry name" value="TauD-like_sf"/>
</dbReference>
<dbReference type="GO" id="GO:0051213">
    <property type="term" value="F:dioxygenase activity"/>
    <property type="evidence" value="ECO:0007669"/>
    <property type="project" value="UniProtKB-KW"/>
</dbReference>
<dbReference type="STRING" id="569365.A0A0D1ZMU8"/>
<dbReference type="InterPro" id="IPR003819">
    <property type="entry name" value="TauD/TfdA-like"/>
</dbReference>
<dbReference type="RefSeq" id="XP_016249502.1">
    <property type="nucleotide sequence ID" value="XM_016391983.1"/>
</dbReference>
<evidence type="ECO:0000256" key="4">
    <source>
        <dbReference type="ARBA" id="ARBA00023002"/>
    </source>
</evidence>
<dbReference type="VEuPathDB" id="FungiDB:PV07_05111"/>
<dbReference type="OrthoDB" id="5818554at2759"/>
<proteinExistence type="inferred from homology"/>
<keyword evidence="5" id="KW-0408">Iron</keyword>
<reference evidence="7 8" key="1">
    <citation type="submission" date="2015-01" db="EMBL/GenBank/DDBJ databases">
        <title>The Genome Sequence of Cladophialophora immunda CBS83496.</title>
        <authorList>
            <consortium name="The Broad Institute Genomics Platform"/>
            <person name="Cuomo C."/>
            <person name="de Hoog S."/>
            <person name="Gorbushina A."/>
            <person name="Stielow B."/>
            <person name="Teixiera M."/>
            <person name="Abouelleil A."/>
            <person name="Chapman S.B."/>
            <person name="Priest M."/>
            <person name="Young S.K."/>
            <person name="Wortman J."/>
            <person name="Nusbaum C."/>
            <person name="Birren B."/>
        </authorList>
    </citation>
    <scope>NUCLEOTIDE SEQUENCE [LARGE SCALE GENOMIC DNA]</scope>
    <source>
        <strain evidence="7 8">CBS 83496</strain>
    </source>
</reference>
<sequence>MPGVIAKPESGFQNIIVKKLHPTFAAQISGVDFSQSLSDETFDEVLRAVTKYGVVVFRNTNLTDETHLAFARRFGELDDVKPYISAGRKNRLRYDELFDVSNVEVDGTILDPGSPRGQANKGNDLFHVDSSFNPRRAGYSLLLAHELPPPGMGGHTAFADTRTAYDDLPEDLKETLHQNNYVAAHSTHHSRKLAAPDFFRDLDPLDYPMGRHYLVQQHESSGRMNLYIASHVHHLEGLEPDESTELFDRLYKHATQPEYTVEIEWQTPGDLVVWDNTCTMHRAVGGPFLRKYRRDMRRATVHDSSSQAWGLNEHSDVRRRVLYILRTF</sequence>
<accession>A0A0D1ZMU8</accession>
<dbReference type="Proteomes" id="UP000054466">
    <property type="component" value="Unassembled WGS sequence"/>
</dbReference>
<keyword evidence="4" id="KW-0560">Oxidoreductase</keyword>
<evidence type="ECO:0000313" key="7">
    <source>
        <dbReference type="EMBL" id="KIW29286.1"/>
    </source>
</evidence>
<keyword evidence="8" id="KW-1185">Reference proteome</keyword>
<evidence type="ECO:0000313" key="8">
    <source>
        <dbReference type="Proteomes" id="UP000054466"/>
    </source>
</evidence>
<dbReference type="Gene3D" id="3.60.130.10">
    <property type="entry name" value="Clavaminate synthase-like"/>
    <property type="match status" value="1"/>
</dbReference>
<evidence type="ECO:0000256" key="2">
    <source>
        <dbReference type="ARBA" id="ARBA00022723"/>
    </source>
</evidence>
<evidence type="ECO:0000256" key="5">
    <source>
        <dbReference type="ARBA" id="ARBA00023004"/>
    </source>
</evidence>
<dbReference type="EMBL" id="KN847042">
    <property type="protein sequence ID" value="KIW29286.1"/>
    <property type="molecule type" value="Genomic_DNA"/>
</dbReference>
<evidence type="ECO:0000256" key="3">
    <source>
        <dbReference type="ARBA" id="ARBA00022964"/>
    </source>
</evidence>
<organism evidence="7 8">
    <name type="scientific">Cladophialophora immunda</name>
    <dbReference type="NCBI Taxonomy" id="569365"/>
    <lineage>
        <taxon>Eukaryota</taxon>
        <taxon>Fungi</taxon>
        <taxon>Dikarya</taxon>
        <taxon>Ascomycota</taxon>
        <taxon>Pezizomycotina</taxon>
        <taxon>Eurotiomycetes</taxon>
        <taxon>Chaetothyriomycetidae</taxon>
        <taxon>Chaetothyriales</taxon>
        <taxon>Herpotrichiellaceae</taxon>
        <taxon>Cladophialophora</taxon>
    </lineage>
</organism>
<dbReference type="Pfam" id="PF02668">
    <property type="entry name" value="TauD"/>
    <property type="match status" value="1"/>
</dbReference>